<accession>A0A0A9HAE8</accession>
<dbReference type="AlphaFoldDB" id="A0A0A9HAE8"/>
<sequence>MARAPWDPTVAWKTTYCMSVSAHTVSKSSLGRSLLVILTTAYPLSSQLSMDTRVSVRRAVRAVTAFSPMLKSSSSTGVGAGPDS</sequence>
<name>A0A0A9HAE8_ARUDO</name>
<reference evidence="1" key="2">
    <citation type="journal article" date="2015" name="Data Brief">
        <title>Shoot transcriptome of the giant reed, Arundo donax.</title>
        <authorList>
            <person name="Barrero R.A."/>
            <person name="Guerrero F.D."/>
            <person name="Moolhuijzen P."/>
            <person name="Goolsby J.A."/>
            <person name="Tidwell J."/>
            <person name="Bellgard S.E."/>
            <person name="Bellgard M.I."/>
        </authorList>
    </citation>
    <scope>NUCLEOTIDE SEQUENCE</scope>
    <source>
        <tissue evidence="1">Shoot tissue taken approximately 20 cm above the soil surface</tissue>
    </source>
</reference>
<proteinExistence type="predicted"/>
<dbReference type="EMBL" id="GBRH01163781">
    <property type="protein sequence ID" value="JAE34115.1"/>
    <property type="molecule type" value="Transcribed_RNA"/>
</dbReference>
<reference evidence="1" key="1">
    <citation type="submission" date="2014-09" db="EMBL/GenBank/DDBJ databases">
        <authorList>
            <person name="Magalhaes I.L.F."/>
            <person name="Oliveira U."/>
            <person name="Santos F.R."/>
            <person name="Vidigal T.H.D.A."/>
            <person name="Brescovit A.D."/>
            <person name="Santos A.J."/>
        </authorList>
    </citation>
    <scope>NUCLEOTIDE SEQUENCE</scope>
    <source>
        <tissue evidence="1">Shoot tissue taken approximately 20 cm above the soil surface</tissue>
    </source>
</reference>
<evidence type="ECO:0000313" key="1">
    <source>
        <dbReference type="EMBL" id="JAE34115.1"/>
    </source>
</evidence>
<protein>
    <submittedName>
        <fullName evidence="1">Uncharacterized protein</fullName>
    </submittedName>
</protein>
<organism evidence="1">
    <name type="scientific">Arundo donax</name>
    <name type="common">Giant reed</name>
    <name type="synonym">Donax arundinaceus</name>
    <dbReference type="NCBI Taxonomy" id="35708"/>
    <lineage>
        <taxon>Eukaryota</taxon>
        <taxon>Viridiplantae</taxon>
        <taxon>Streptophyta</taxon>
        <taxon>Embryophyta</taxon>
        <taxon>Tracheophyta</taxon>
        <taxon>Spermatophyta</taxon>
        <taxon>Magnoliopsida</taxon>
        <taxon>Liliopsida</taxon>
        <taxon>Poales</taxon>
        <taxon>Poaceae</taxon>
        <taxon>PACMAD clade</taxon>
        <taxon>Arundinoideae</taxon>
        <taxon>Arundineae</taxon>
        <taxon>Arundo</taxon>
    </lineage>
</organism>